<dbReference type="AlphaFoldDB" id="A0A073HYF4"/>
<keyword evidence="3" id="KW-1185">Reference proteome</keyword>
<gene>
    <name evidence="2" type="ORF">OXYTRIMIC_076</name>
</gene>
<proteinExistence type="predicted"/>
<name>A0A073HYF4_9SPIT</name>
<feature type="compositionally biased region" description="Basic and acidic residues" evidence="1">
    <location>
        <begin position="78"/>
        <end position="96"/>
    </location>
</feature>
<dbReference type="EMBL" id="ARYC01019505">
    <property type="protein sequence ID" value="KEJ82454.1"/>
    <property type="molecule type" value="Genomic_DNA"/>
</dbReference>
<evidence type="ECO:0000313" key="2">
    <source>
        <dbReference type="EMBL" id="KEJ82454.1"/>
    </source>
</evidence>
<reference evidence="3" key="1">
    <citation type="journal article" date="2014" name="Cell">
        <title>The Architecture of a Scrambled Genome Reveals Massive Levels of Genomic Rearrangement during Development.</title>
        <authorList>
            <person name="Chen X."/>
            <person name="Bracht J.R."/>
            <person name="Goldman A.D."/>
            <person name="Dolzhenko E."/>
            <person name="Clay D.M."/>
            <person name="Swart E.C."/>
            <person name="Perlman D.H."/>
            <person name="Doak T.G."/>
            <person name="Stuart A."/>
            <person name="Amemiya C.T."/>
            <person name="Sebra R.P."/>
            <person name="Landweber L.F."/>
        </authorList>
    </citation>
    <scope>NUCLEOTIDE SEQUENCE [LARGE SCALE GENOMIC DNA]</scope>
    <source>
        <strain evidence="3">JRB310</strain>
    </source>
</reference>
<evidence type="ECO:0000256" key="1">
    <source>
        <dbReference type="SAM" id="MobiDB-lite"/>
    </source>
</evidence>
<dbReference type="Proteomes" id="UP000053232">
    <property type="component" value="Unassembled WGS sequence"/>
</dbReference>
<feature type="compositionally biased region" description="Basic residues" evidence="1">
    <location>
        <begin position="38"/>
        <end position="51"/>
    </location>
</feature>
<protein>
    <submittedName>
        <fullName evidence="2">Uncharacterized protein</fullName>
    </submittedName>
</protein>
<feature type="region of interest" description="Disordered" evidence="1">
    <location>
        <begin position="31"/>
        <end position="121"/>
    </location>
</feature>
<organism evidence="2 3">
    <name type="scientific">Oxytricha trifallax</name>
    <dbReference type="NCBI Taxonomy" id="1172189"/>
    <lineage>
        <taxon>Eukaryota</taxon>
        <taxon>Sar</taxon>
        <taxon>Alveolata</taxon>
        <taxon>Ciliophora</taxon>
        <taxon>Intramacronucleata</taxon>
        <taxon>Spirotrichea</taxon>
        <taxon>Stichotrichia</taxon>
        <taxon>Sporadotrichida</taxon>
        <taxon>Oxytrichidae</taxon>
        <taxon>Oxytrichinae</taxon>
        <taxon>Oxytricha</taxon>
    </lineage>
</organism>
<accession>A0A073HYF4</accession>
<feature type="compositionally biased region" description="Basic and acidic residues" evidence="1">
    <location>
        <begin position="105"/>
        <end position="119"/>
    </location>
</feature>
<feature type="compositionally biased region" description="Polar residues" evidence="1">
    <location>
        <begin position="55"/>
        <end position="72"/>
    </location>
</feature>
<sequence>MLAIRPDNPPESKRDAFKREWYRIMKGEKVIRQGGNRRLIKSSRKSVRKDRRTNPHNQGNKQQRSNKQSLPISTPRKPRADQLIGKRADRGKDMDAKQALLDSTQKARDKRSQAHKDQQMGKLDNIQAEHVLMMKKTKFKLEKMLHYTSAIANLDVLPFPDDVQ</sequence>
<comment type="caution">
    <text evidence="2">The sequence shown here is derived from an EMBL/GenBank/DDBJ whole genome shotgun (WGS) entry which is preliminary data.</text>
</comment>
<evidence type="ECO:0000313" key="3">
    <source>
        <dbReference type="Proteomes" id="UP000053232"/>
    </source>
</evidence>